<protein>
    <submittedName>
        <fullName evidence="1">Uncharacterized protein</fullName>
    </submittedName>
</protein>
<name>A0A6C0LAC6_9ZZZZ</name>
<proteinExistence type="predicted"/>
<dbReference type="AlphaFoldDB" id="A0A6C0LAC6"/>
<organism evidence="1">
    <name type="scientific">viral metagenome</name>
    <dbReference type="NCBI Taxonomy" id="1070528"/>
    <lineage>
        <taxon>unclassified sequences</taxon>
        <taxon>metagenomes</taxon>
        <taxon>organismal metagenomes</taxon>
    </lineage>
</organism>
<dbReference type="EMBL" id="MN740459">
    <property type="protein sequence ID" value="QHU27533.1"/>
    <property type="molecule type" value="Genomic_DNA"/>
</dbReference>
<evidence type="ECO:0000313" key="1">
    <source>
        <dbReference type="EMBL" id="QHU27533.1"/>
    </source>
</evidence>
<reference evidence="1" key="1">
    <citation type="journal article" date="2020" name="Nature">
        <title>Giant virus diversity and host interactions through global metagenomics.</title>
        <authorList>
            <person name="Schulz F."/>
            <person name="Roux S."/>
            <person name="Paez-Espino D."/>
            <person name="Jungbluth S."/>
            <person name="Walsh D.A."/>
            <person name="Denef V.J."/>
            <person name="McMahon K.D."/>
            <person name="Konstantinidis K.T."/>
            <person name="Eloe-Fadrosh E.A."/>
            <person name="Kyrpides N.C."/>
            <person name="Woyke T."/>
        </authorList>
    </citation>
    <scope>NUCLEOTIDE SEQUENCE</scope>
    <source>
        <strain evidence="1">GVMAG-M-3300027769-26</strain>
    </source>
</reference>
<accession>A0A6C0LAC6</accession>
<sequence>MEEVFKQAPDGLTYEEVETIFIRNDKNVLDTLIELWKIPDKNVKNISEEESKWANIRATCDDFDNEMKKVLDNAKKHS</sequence>